<feature type="transmembrane region" description="Helical" evidence="1">
    <location>
        <begin position="12"/>
        <end position="31"/>
    </location>
</feature>
<keyword evidence="1" id="KW-0472">Membrane</keyword>
<dbReference type="RefSeq" id="WP_092207383.1">
    <property type="nucleotide sequence ID" value="NZ_FOVN01000002.1"/>
</dbReference>
<keyword evidence="1" id="KW-0812">Transmembrane</keyword>
<dbReference type="Proteomes" id="UP000198705">
    <property type="component" value="Unassembled WGS sequence"/>
</dbReference>
<organism evidence="2 3">
    <name type="scientific">Bizionia echini</name>
    <dbReference type="NCBI Taxonomy" id="649333"/>
    <lineage>
        <taxon>Bacteria</taxon>
        <taxon>Pseudomonadati</taxon>
        <taxon>Bacteroidota</taxon>
        <taxon>Flavobacteriia</taxon>
        <taxon>Flavobacteriales</taxon>
        <taxon>Flavobacteriaceae</taxon>
        <taxon>Bizionia</taxon>
    </lineage>
</organism>
<dbReference type="EMBL" id="FOVN01000002">
    <property type="protein sequence ID" value="SFN68809.1"/>
    <property type="molecule type" value="Genomic_DNA"/>
</dbReference>
<accession>A0A1I5B2R9</accession>
<feature type="transmembrane region" description="Helical" evidence="1">
    <location>
        <begin position="43"/>
        <end position="59"/>
    </location>
</feature>
<evidence type="ECO:0000256" key="1">
    <source>
        <dbReference type="SAM" id="Phobius"/>
    </source>
</evidence>
<sequence>MKLKTEKNTLKGRVIFGIVSGFVNGFALYLWDFFKEEPVIWERYIFQAVFVGLFMAIAFRNKITKA</sequence>
<dbReference type="AlphaFoldDB" id="A0A1I5B2R9"/>
<keyword evidence="3" id="KW-1185">Reference proteome</keyword>
<keyword evidence="1" id="KW-1133">Transmembrane helix</keyword>
<evidence type="ECO:0000313" key="3">
    <source>
        <dbReference type="Proteomes" id="UP000198705"/>
    </source>
</evidence>
<evidence type="ECO:0000313" key="2">
    <source>
        <dbReference type="EMBL" id="SFN68809.1"/>
    </source>
</evidence>
<protein>
    <submittedName>
        <fullName evidence="2">Uncharacterized protein</fullName>
    </submittedName>
</protein>
<name>A0A1I5B2R9_9FLAO</name>
<dbReference type="OrthoDB" id="1448315at2"/>
<dbReference type="STRING" id="649333.SAMN04487989_102439"/>
<gene>
    <name evidence="2" type="ORF">SAMN04487989_102439</name>
</gene>
<reference evidence="3" key="1">
    <citation type="submission" date="2016-10" db="EMBL/GenBank/DDBJ databases">
        <authorList>
            <person name="Varghese N."/>
            <person name="Submissions S."/>
        </authorList>
    </citation>
    <scope>NUCLEOTIDE SEQUENCE [LARGE SCALE GENOMIC DNA]</scope>
    <source>
        <strain evidence="3">DSM 23925</strain>
    </source>
</reference>
<proteinExistence type="predicted"/>